<protein>
    <submittedName>
        <fullName evidence="1">Uncharacterized protein</fullName>
    </submittedName>
</protein>
<organism evidence="1 2">
    <name type="scientific">Saguinus oedipus</name>
    <name type="common">Cotton-top tamarin</name>
    <name type="synonym">Oedipomidas oedipus</name>
    <dbReference type="NCBI Taxonomy" id="9490"/>
    <lineage>
        <taxon>Eukaryota</taxon>
        <taxon>Metazoa</taxon>
        <taxon>Chordata</taxon>
        <taxon>Craniata</taxon>
        <taxon>Vertebrata</taxon>
        <taxon>Euteleostomi</taxon>
        <taxon>Mammalia</taxon>
        <taxon>Eutheria</taxon>
        <taxon>Euarchontoglires</taxon>
        <taxon>Primates</taxon>
        <taxon>Haplorrhini</taxon>
        <taxon>Platyrrhini</taxon>
        <taxon>Cebidae</taxon>
        <taxon>Callitrichinae</taxon>
        <taxon>Saguinus</taxon>
    </lineage>
</organism>
<gene>
    <name evidence="1" type="ORF">P7K49_032693</name>
</gene>
<proteinExistence type="predicted"/>
<reference evidence="1 2" key="1">
    <citation type="submission" date="2023-05" db="EMBL/GenBank/DDBJ databases">
        <title>B98-5 Cell Line De Novo Hybrid Assembly: An Optical Mapping Approach.</title>
        <authorList>
            <person name="Kananen K."/>
            <person name="Auerbach J.A."/>
            <person name="Kautto E."/>
            <person name="Blachly J.S."/>
        </authorList>
    </citation>
    <scope>NUCLEOTIDE SEQUENCE [LARGE SCALE GENOMIC DNA]</scope>
    <source>
        <strain evidence="1">B95-8</strain>
        <tissue evidence="1">Cell line</tissue>
    </source>
</reference>
<comment type="caution">
    <text evidence="1">The sequence shown here is derived from an EMBL/GenBank/DDBJ whole genome shotgun (WGS) entry which is preliminary data.</text>
</comment>
<dbReference type="EMBL" id="JASSZA010000019">
    <property type="protein sequence ID" value="KAK2086786.1"/>
    <property type="molecule type" value="Genomic_DNA"/>
</dbReference>
<evidence type="ECO:0000313" key="2">
    <source>
        <dbReference type="Proteomes" id="UP001266305"/>
    </source>
</evidence>
<accession>A0ABQ9TPU4</accession>
<name>A0ABQ9TPU4_SAGOE</name>
<sequence>MSPWGEANVESGDFFEPRLQMGKLRSVVAQQKSGRACSVGSCLANLKGAGSWAVAGLHCHSGLWDQAEALSGWANPICAALASVFYLPGVFGDAISSRGIRWVRVQSGCYLATHLVPTLSPPHPCSGLALSGLLSSPGHNLQTTARVLPGCAVSVSGCRLLCVPVVVPDTDGDFQPHPGVAPHGWVLGNWLPTAPCEHGAWRWDRVPAIPREPMDVGPALLGSWHGGLHWAGAEFPPTWNSATMKTFL</sequence>
<evidence type="ECO:0000313" key="1">
    <source>
        <dbReference type="EMBL" id="KAK2086786.1"/>
    </source>
</evidence>
<keyword evidence="2" id="KW-1185">Reference proteome</keyword>
<dbReference type="Proteomes" id="UP001266305">
    <property type="component" value="Unassembled WGS sequence"/>
</dbReference>